<dbReference type="EMBL" id="JAEVHM010000005">
    <property type="protein sequence ID" value="MBM0230850.1"/>
    <property type="molecule type" value="Genomic_DNA"/>
</dbReference>
<dbReference type="InterPro" id="IPR000674">
    <property type="entry name" value="Ald_Oxase/Xan_DH_a/b"/>
</dbReference>
<dbReference type="SUPFAM" id="SSF56003">
    <property type="entry name" value="Molybdenum cofactor-binding domain"/>
    <property type="match status" value="1"/>
</dbReference>
<dbReference type="SUPFAM" id="SSF54665">
    <property type="entry name" value="CO dehydrogenase molybdoprotein N-domain-like"/>
    <property type="match status" value="1"/>
</dbReference>
<keyword evidence="5" id="KW-1185">Reference proteome</keyword>
<dbReference type="Pfam" id="PF01315">
    <property type="entry name" value="Ald_Xan_dh_C"/>
    <property type="match status" value="1"/>
</dbReference>
<evidence type="ECO:0000256" key="2">
    <source>
        <dbReference type="ARBA" id="ARBA00023002"/>
    </source>
</evidence>
<name>A0ABS1XNL1_9ACTN</name>
<organism evidence="4 5">
    <name type="scientific">Micromonospora parastrephiae</name>
    <dbReference type="NCBI Taxonomy" id="2806101"/>
    <lineage>
        <taxon>Bacteria</taxon>
        <taxon>Bacillati</taxon>
        <taxon>Actinomycetota</taxon>
        <taxon>Actinomycetes</taxon>
        <taxon>Micromonosporales</taxon>
        <taxon>Micromonosporaceae</taxon>
        <taxon>Micromonospora</taxon>
    </lineage>
</organism>
<protein>
    <submittedName>
        <fullName evidence="4">Xanthine dehydrogenase family protein molybdopterin-binding subunit</fullName>
    </submittedName>
</protein>
<dbReference type="SMART" id="SM01008">
    <property type="entry name" value="Ald_Xan_dh_C"/>
    <property type="match status" value="1"/>
</dbReference>
<dbReference type="Pfam" id="PF02738">
    <property type="entry name" value="MoCoBD_1"/>
    <property type="match status" value="1"/>
</dbReference>
<dbReference type="Gene3D" id="3.90.1170.50">
    <property type="entry name" value="Aldehyde oxidase/xanthine dehydrogenase, a/b hammerhead"/>
    <property type="match status" value="1"/>
</dbReference>
<dbReference type="Proteomes" id="UP000601027">
    <property type="component" value="Unassembled WGS sequence"/>
</dbReference>
<dbReference type="InterPro" id="IPR046867">
    <property type="entry name" value="AldOxase/xan_DH_MoCoBD2"/>
</dbReference>
<sequence length="710" mass="76637">MTTPVPAIGQPLDRFDGAEKVRGLAPYAFEHPVEHPVYLFAVQSTIAVGRITAIDCSQASARPGVLAVLTHQNAPRLSTDNGELRTLQSDEVTFRGQIVGGVIAETSEIARDAAGLVRMDYEERPHNVDLRGEVPGHRERLKVPDEVLPIFPMDTSEGDVDAALASAAVRVDSRYSTPWYTHNALEPHTTIACWTGDGFTLRLSTQGVTGIQAAVAGAFRLDPSRVRVISPHVGGAFGSKVYPRADVVLAAMAARLVPGRPVKFALTRQQTFSQTGYRPPTFQRVRLGAGSDGRLVAIEHNAIEQTSKIRQFAEHSTRATPSMYAAPNRRTQQWVAELDVPTPTIMRAPGEASGMFALESAMDELAIACDLDPIELRIRNEPQVHPHFQLPFSSRNLVACLQEGARRFGWEPRDPTPRARRDGGWLIGTGVAAATYPVLRLPGSKATIRVGPDGRYLVLIAAVDIGTGTRTALTQVAADALQVDIEQVDLRLGDSTYPPAAEEGASAGITSWGAAIHEAADQLRQRLTTEHGGTVPADGLEVTADTPDNPYLKQYAMHSFGAQFAEVRVNERTGEIRVPRQLGVFACGRIVNPKTARSQLLGGMTWGLSMALHEQSVLDLRFGHVVNHDLAQYHISSNADVGAIEVHWIEEDDPYVNPMRTKGVGEIGIVGAAAAIANAVYHATGVRIRDLPITLDKLLPGDRPGSEVGG</sequence>
<comment type="caution">
    <text evidence="4">The sequence shown here is derived from an EMBL/GenBank/DDBJ whole genome shotgun (WGS) entry which is preliminary data.</text>
</comment>
<dbReference type="Pfam" id="PF20256">
    <property type="entry name" value="MoCoBD_2"/>
    <property type="match status" value="2"/>
</dbReference>
<dbReference type="RefSeq" id="WP_203173334.1">
    <property type="nucleotide sequence ID" value="NZ_JAEVHM010000005.1"/>
</dbReference>
<proteinExistence type="predicted"/>
<dbReference type="PANTHER" id="PTHR11908:SF132">
    <property type="entry name" value="ALDEHYDE OXIDASE 1-RELATED"/>
    <property type="match status" value="1"/>
</dbReference>
<reference evidence="4 5" key="1">
    <citation type="submission" date="2021-01" db="EMBL/GenBank/DDBJ databases">
        <title>Draft genome sequence of Micromonospora sp. strain STR1_7.</title>
        <authorList>
            <person name="Karlyshev A."/>
            <person name="Jawad R."/>
        </authorList>
    </citation>
    <scope>NUCLEOTIDE SEQUENCE [LARGE SCALE GENOMIC DNA]</scope>
    <source>
        <strain evidence="4 5">STR1-7</strain>
    </source>
</reference>
<gene>
    <name evidence="4" type="ORF">JNW91_02525</name>
</gene>
<evidence type="ECO:0000313" key="5">
    <source>
        <dbReference type="Proteomes" id="UP000601027"/>
    </source>
</evidence>
<evidence type="ECO:0000313" key="4">
    <source>
        <dbReference type="EMBL" id="MBM0230850.1"/>
    </source>
</evidence>
<feature type="domain" description="Aldehyde oxidase/xanthine dehydrogenase a/b hammerhead" evidence="3">
    <location>
        <begin position="22"/>
        <end position="125"/>
    </location>
</feature>
<dbReference type="InterPro" id="IPR008274">
    <property type="entry name" value="AldOxase/xan_DH_MoCoBD1"/>
</dbReference>
<evidence type="ECO:0000256" key="1">
    <source>
        <dbReference type="ARBA" id="ARBA00022505"/>
    </source>
</evidence>
<dbReference type="InterPro" id="IPR037165">
    <property type="entry name" value="AldOxase/xan_DH_Mopterin-bd_sf"/>
</dbReference>
<keyword evidence="2" id="KW-0560">Oxidoreductase</keyword>
<evidence type="ECO:0000259" key="3">
    <source>
        <dbReference type="SMART" id="SM01008"/>
    </source>
</evidence>
<dbReference type="InterPro" id="IPR036856">
    <property type="entry name" value="Ald_Oxase/Xan_DH_a/b_sf"/>
</dbReference>
<dbReference type="InterPro" id="IPR016208">
    <property type="entry name" value="Ald_Oxase/xanthine_DH-like"/>
</dbReference>
<accession>A0ABS1XNL1</accession>
<keyword evidence="1" id="KW-0500">Molybdenum</keyword>
<dbReference type="PANTHER" id="PTHR11908">
    <property type="entry name" value="XANTHINE DEHYDROGENASE"/>
    <property type="match status" value="1"/>
</dbReference>
<dbReference type="Gene3D" id="3.30.365.10">
    <property type="entry name" value="Aldehyde oxidase/xanthine dehydrogenase, molybdopterin binding domain"/>
    <property type="match status" value="4"/>
</dbReference>